<gene>
    <name evidence="6" type="ORF">QCA50_004770</name>
</gene>
<evidence type="ECO:0000313" key="7">
    <source>
        <dbReference type="Proteomes" id="UP001385951"/>
    </source>
</evidence>
<comment type="caution">
    <text evidence="6">The sequence shown here is derived from an EMBL/GenBank/DDBJ whole genome shotgun (WGS) entry which is preliminary data.</text>
</comment>
<evidence type="ECO:0000256" key="1">
    <source>
        <dbReference type="ARBA" id="ARBA00004141"/>
    </source>
</evidence>
<protein>
    <submittedName>
        <fullName evidence="6">Uncharacterized protein</fullName>
    </submittedName>
</protein>
<keyword evidence="2 5" id="KW-0812">Transmembrane</keyword>
<evidence type="ECO:0000256" key="5">
    <source>
        <dbReference type="SAM" id="Phobius"/>
    </source>
</evidence>
<dbReference type="InterPro" id="IPR000537">
    <property type="entry name" value="UbiA_prenyltransferase"/>
</dbReference>
<feature type="transmembrane region" description="Helical" evidence="5">
    <location>
        <begin position="279"/>
        <end position="298"/>
    </location>
</feature>
<evidence type="ECO:0000313" key="6">
    <source>
        <dbReference type="EMBL" id="KAK7691372.1"/>
    </source>
</evidence>
<dbReference type="GO" id="GO:0016020">
    <property type="term" value="C:membrane"/>
    <property type="evidence" value="ECO:0007669"/>
    <property type="project" value="UniProtKB-SubCell"/>
</dbReference>
<dbReference type="PANTHER" id="PTHR42723:SF1">
    <property type="entry name" value="CHLOROPHYLL SYNTHASE, CHLOROPLASTIC"/>
    <property type="match status" value="1"/>
</dbReference>
<feature type="transmembrane region" description="Helical" evidence="5">
    <location>
        <begin position="248"/>
        <end position="267"/>
    </location>
</feature>
<keyword evidence="4 5" id="KW-0472">Membrane</keyword>
<organism evidence="6 7">
    <name type="scientific">Cerrena zonata</name>
    <dbReference type="NCBI Taxonomy" id="2478898"/>
    <lineage>
        <taxon>Eukaryota</taxon>
        <taxon>Fungi</taxon>
        <taxon>Dikarya</taxon>
        <taxon>Basidiomycota</taxon>
        <taxon>Agaricomycotina</taxon>
        <taxon>Agaricomycetes</taxon>
        <taxon>Polyporales</taxon>
        <taxon>Cerrenaceae</taxon>
        <taxon>Cerrena</taxon>
    </lineage>
</organism>
<evidence type="ECO:0000256" key="2">
    <source>
        <dbReference type="ARBA" id="ARBA00022692"/>
    </source>
</evidence>
<accession>A0AAW0GFI1</accession>
<name>A0AAW0GFI1_9APHY</name>
<reference evidence="6 7" key="1">
    <citation type="submission" date="2022-09" db="EMBL/GenBank/DDBJ databases">
        <authorList>
            <person name="Palmer J.M."/>
        </authorList>
    </citation>
    <scope>NUCLEOTIDE SEQUENCE [LARGE SCALE GENOMIC DNA]</scope>
    <source>
        <strain evidence="6 7">DSM 7382</strain>
    </source>
</reference>
<dbReference type="InterPro" id="IPR044878">
    <property type="entry name" value="UbiA_sf"/>
</dbReference>
<dbReference type="CDD" id="cd13965">
    <property type="entry name" value="PT_UbiA_3"/>
    <property type="match status" value="1"/>
</dbReference>
<dbReference type="AlphaFoldDB" id="A0AAW0GFI1"/>
<dbReference type="EMBL" id="JASBNA010000005">
    <property type="protein sequence ID" value="KAK7691372.1"/>
    <property type="molecule type" value="Genomic_DNA"/>
</dbReference>
<proteinExistence type="predicted"/>
<comment type="subcellular location">
    <subcellularLocation>
        <location evidence="1">Membrane</location>
        <topology evidence="1">Multi-pass membrane protein</topology>
    </subcellularLocation>
</comment>
<dbReference type="GO" id="GO:0016765">
    <property type="term" value="F:transferase activity, transferring alkyl or aryl (other than methyl) groups"/>
    <property type="evidence" value="ECO:0007669"/>
    <property type="project" value="InterPro"/>
</dbReference>
<dbReference type="Proteomes" id="UP001385951">
    <property type="component" value="Unassembled WGS sequence"/>
</dbReference>
<keyword evidence="7" id="KW-1185">Reference proteome</keyword>
<keyword evidence="3 5" id="KW-1133">Transmembrane helix</keyword>
<dbReference type="PANTHER" id="PTHR42723">
    <property type="entry name" value="CHLOROPHYLL SYNTHASE"/>
    <property type="match status" value="1"/>
</dbReference>
<dbReference type="Gene3D" id="1.10.357.140">
    <property type="entry name" value="UbiA prenyltransferase"/>
    <property type="match status" value="1"/>
</dbReference>
<sequence>MTSFLFSDSPVRRLYDWHLQCLEHLVTLFLFTKSDFKTLLLPVICFAIAASPHVDLSRVCLSILWTWLHLLQFTVSNQTLDVDEDAANKAYRPLPSGRISLMNARLLRWLLVPSCLTVSSYFDFTTTLASIAVIVSTLLHNELGLHARSWVIRNLLNGLGLASYELGATAVIAGSNHHLDDIALRGIVLSATVFMTTIHAQDFEDIEGDLKVGRRTLPIVYPRVARYSMTIGLFVWSLMVSSVWNLDLFASGMLTISSVFIGLRYIYFRDVESDKASYIWYNLWLSVTNLLPAYYRYIV</sequence>
<dbReference type="InterPro" id="IPR050475">
    <property type="entry name" value="Prenyltransferase_related"/>
</dbReference>
<evidence type="ECO:0000256" key="4">
    <source>
        <dbReference type="ARBA" id="ARBA00023136"/>
    </source>
</evidence>
<evidence type="ECO:0000256" key="3">
    <source>
        <dbReference type="ARBA" id="ARBA00022989"/>
    </source>
</evidence>
<feature type="transmembrane region" description="Helical" evidence="5">
    <location>
        <begin position="224"/>
        <end position="242"/>
    </location>
</feature>
<dbReference type="Pfam" id="PF01040">
    <property type="entry name" value="UbiA"/>
    <property type="match status" value="1"/>
</dbReference>